<evidence type="ECO:0000259" key="5">
    <source>
        <dbReference type="PROSITE" id="PS51228"/>
    </source>
</evidence>
<dbReference type="Pfam" id="PF00887">
    <property type="entry name" value="ACBP"/>
    <property type="match status" value="1"/>
</dbReference>
<dbReference type="InterPro" id="IPR000582">
    <property type="entry name" value="Acyl-CoA-binding_protein"/>
</dbReference>
<dbReference type="PROSITE" id="PS51228">
    <property type="entry name" value="ACB_2"/>
    <property type="match status" value="1"/>
</dbReference>
<feature type="compositionally biased region" description="Polar residues" evidence="3">
    <location>
        <begin position="274"/>
        <end position="289"/>
    </location>
</feature>
<comment type="caution">
    <text evidence="6">The sequence shown here is derived from an EMBL/GenBank/DDBJ whole genome shotgun (WGS) entry which is preliminary data.</text>
</comment>
<dbReference type="InterPro" id="IPR014352">
    <property type="entry name" value="FERM/acyl-CoA-bd_prot_sf"/>
</dbReference>
<keyword evidence="4" id="KW-0732">Signal</keyword>
<organism evidence="6 7">
    <name type="scientific">Erythroxylum novogranatense</name>
    <dbReference type="NCBI Taxonomy" id="1862640"/>
    <lineage>
        <taxon>Eukaryota</taxon>
        <taxon>Viridiplantae</taxon>
        <taxon>Streptophyta</taxon>
        <taxon>Embryophyta</taxon>
        <taxon>Tracheophyta</taxon>
        <taxon>Spermatophyta</taxon>
        <taxon>Magnoliopsida</taxon>
        <taxon>eudicotyledons</taxon>
        <taxon>Gunneridae</taxon>
        <taxon>Pentapetalae</taxon>
        <taxon>rosids</taxon>
        <taxon>fabids</taxon>
        <taxon>Malpighiales</taxon>
        <taxon>Erythroxylaceae</taxon>
        <taxon>Erythroxylum</taxon>
    </lineage>
</organism>
<feature type="compositionally biased region" description="Basic and acidic residues" evidence="3">
    <location>
        <begin position="249"/>
        <end position="259"/>
    </location>
</feature>
<dbReference type="PANTHER" id="PTHR23310:SF122">
    <property type="entry name" value="ACYL-COA-BINDING DOMAIN-CONTAINING PROTEIN 3"/>
    <property type="match status" value="1"/>
</dbReference>
<evidence type="ECO:0000256" key="2">
    <source>
        <dbReference type="ARBA" id="ARBA00023121"/>
    </source>
</evidence>
<evidence type="ECO:0000313" key="6">
    <source>
        <dbReference type="EMBL" id="KAJ8773274.1"/>
    </source>
</evidence>
<dbReference type="InterPro" id="IPR035984">
    <property type="entry name" value="Acyl-CoA-binding_sf"/>
</dbReference>
<dbReference type="Proteomes" id="UP001159364">
    <property type="component" value="Linkage Group LG02"/>
</dbReference>
<feature type="region of interest" description="Disordered" evidence="3">
    <location>
        <begin position="249"/>
        <end position="311"/>
    </location>
</feature>
<protein>
    <recommendedName>
        <fullName evidence="5">ACB domain-containing protein</fullName>
    </recommendedName>
</protein>
<proteinExistence type="inferred from homology"/>
<evidence type="ECO:0000313" key="7">
    <source>
        <dbReference type="Proteomes" id="UP001159364"/>
    </source>
</evidence>
<keyword evidence="7" id="KW-1185">Reference proteome</keyword>
<gene>
    <name evidence="6" type="ORF">K2173_028451</name>
</gene>
<name>A0AAV8U4X4_9ROSI</name>
<accession>A0AAV8U4X4</accession>
<dbReference type="Gene3D" id="1.20.80.10">
    <property type="match status" value="1"/>
</dbReference>
<evidence type="ECO:0000256" key="3">
    <source>
        <dbReference type="SAM" id="MobiDB-lite"/>
    </source>
</evidence>
<keyword evidence="2" id="KW-0446">Lipid-binding</keyword>
<dbReference type="GO" id="GO:0000062">
    <property type="term" value="F:fatty-acyl-CoA binding"/>
    <property type="evidence" value="ECO:0007669"/>
    <property type="project" value="InterPro"/>
</dbReference>
<feature type="domain" description="ACB" evidence="5">
    <location>
        <begin position="163"/>
        <end position="250"/>
    </location>
</feature>
<comment type="similarity">
    <text evidence="1">Belongs to the ACBP family.</text>
</comment>
<reference evidence="6 7" key="1">
    <citation type="submission" date="2021-09" db="EMBL/GenBank/DDBJ databases">
        <title>Genomic insights and catalytic innovation underlie evolution of tropane alkaloids biosynthesis.</title>
        <authorList>
            <person name="Wang Y.-J."/>
            <person name="Tian T."/>
            <person name="Huang J.-P."/>
            <person name="Huang S.-X."/>
        </authorList>
    </citation>
    <scope>NUCLEOTIDE SEQUENCE [LARGE SCALE GENOMIC DNA]</scope>
    <source>
        <strain evidence="6">KIB-2018</strain>
        <tissue evidence="6">Leaf</tissue>
    </source>
</reference>
<evidence type="ECO:0000256" key="4">
    <source>
        <dbReference type="SAM" id="SignalP"/>
    </source>
</evidence>
<dbReference type="EMBL" id="JAIWQS010000002">
    <property type="protein sequence ID" value="KAJ8773274.1"/>
    <property type="molecule type" value="Genomic_DNA"/>
</dbReference>
<feature type="compositionally biased region" description="Basic and acidic residues" evidence="3">
    <location>
        <begin position="294"/>
        <end position="311"/>
    </location>
</feature>
<dbReference type="GO" id="GO:0006631">
    <property type="term" value="P:fatty acid metabolic process"/>
    <property type="evidence" value="ECO:0007669"/>
    <property type="project" value="TreeGrafter"/>
</dbReference>
<feature type="signal peptide" evidence="4">
    <location>
        <begin position="1"/>
        <end position="30"/>
    </location>
</feature>
<dbReference type="AlphaFoldDB" id="A0AAV8U4X4"/>
<evidence type="ECO:0000256" key="1">
    <source>
        <dbReference type="ARBA" id="ARBA00005567"/>
    </source>
</evidence>
<sequence>MELLQQLIVTAFVALLASFLLAKLVSFAMAAHPNTHHRQHVIGVEEDVIHLHEQLQVQGFISETRADELVADSGGFEETVMSQNETADSGMPGELREERLPVVIDAKNNEEKKEREIEFQEDKDVKFDDSLVQNLDDEVITKESSEIETEDDDDWEGIERSELEKVFAEAVNIVESGDIDANLTSKVQMELYGLHKIATEGPCRHQSPLPLKLSARAKWNAWQRLGNMSPEMAMEQYIALVSDGVPGWMEDKSTGDGRPESSVPAIPRAPVRITLTSHQPNITSDSNPEMNLGADKDDKTERSGLENKVKE</sequence>
<dbReference type="SUPFAM" id="SSF47027">
    <property type="entry name" value="Acyl-CoA binding protein"/>
    <property type="match status" value="1"/>
</dbReference>
<dbReference type="PANTHER" id="PTHR23310">
    <property type="entry name" value="ACYL-COA-BINDING PROTEIN, ACBP"/>
    <property type="match status" value="1"/>
</dbReference>
<feature type="chain" id="PRO_5043753973" description="ACB domain-containing protein" evidence="4">
    <location>
        <begin position="31"/>
        <end position="311"/>
    </location>
</feature>